<accession>A0A220U1S0</accession>
<gene>
    <name evidence="1" type="ORF">CFK37_07690</name>
</gene>
<proteinExistence type="predicted"/>
<sequence length="98" mass="11314">MSCGSRSLDETPENIIKKSQLKPSFTDNVGIPLAKTRKLINYPRKTQYFSATTTGVIIFNYVTIYEQFAIRFKKQPREISELIQILIKEFGIIVRISQ</sequence>
<evidence type="ECO:0000313" key="1">
    <source>
        <dbReference type="EMBL" id="ASK62049.1"/>
    </source>
</evidence>
<dbReference type="AlphaFoldDB" id="A0A220U1S0"/>
<protein>
    <submittedName>
        <fullName evidence="1">Uncharacterized protein</fullName>
    </submittedName>
</protein>
<evidence type="ECO:0000313" key="2">
    <source>
        <dbReference type="Proteomes" id="UP000198312"/>
    </source>
</evidence>
<name>A0A220U1S0_9BACI</name>
<dbReference type="KEGG" id="vil:CFK37_07690"/>
<keyword evidence="2" id="KW-1185">Reference proteome</keyword>
<reference evidence="1 2" key="1">
    <citation type="submission" date="2017-07" db="EMBL/GenBank/DDBJ databases">
        <title>Virgibacillus sp. LM2416.</title>
        <authorList>
            <person name="Tak E.J."/>
            <person name="Bae J.-W."/>
        </authorList>
    </citation>
    <scope>NUCLEOTIDE SEQUENCE [LARGE SCALE GENOMIC DNA]</scope>
    <source>
        <strain evidence="1 2">LM2416</strain>
    </source>
</reference>
<dbReference type="Proteomes" id="UP000198312">
    <property type="component" value="Chromosome"/>
</dbReference>
<dbReference type="EMBL" id="CP022315">
    <property type="protein sequence ID" value="ASK62049.1"/>
    <property type="molecule type" value="Genomic_DNA"/>
</dbReference>
<organism evidence="1 2">
    <name type="scientific">Virgibacillus phasianinus</name>
    <dbReference type="NCBI Taxonomy" id="2017483"/>
    <lineage>
        <taxon>Bacteria</taxon>
        <taxon>Bacillati</taxon>
        <taxon>Bacillota</taxon>
        <taxon>Bacilli</taxon>
        <taxon>Bacillales</taxon>
        <taxon>Bacillaceae</taxon>
        <taxon>Virgibacillus</taxon>
    </lineage>
</organism>